<gene>
    <name evidence="1" type="ORF">BcabD6B2_57630</name>
</gene>
<organism evidence="1 2">
    <name type="scientific">Babesia caballi</name>
    <dbReference type="NCBI Taxonomy" id="5871"/>
    <lineage>
        <taxon>Eukaryota</taxon>
        <taxon>Sar</taxon>
        <taxon>Alveolata</taxon>
        <taxon>Apicomplexa</taxon>
        <taxon>Aconoidasida</taxon>
        <taxon>Piroplasmida</taxon>
        <taxon>Babesiidae</taxon>
        <taxon>Babesia</taxon>
    </lineage>
</organism>
<name>A0AAV4M378_BABCB</name>
<dbReference type="EMBL" id="BPLF01000006">
    <property type="protein sequence ID" value="GIX66327.1"/>
    <property type="molecule type" value="Genomic_DNA"/>
</dbReference>
<proteinExistence type="predicted"/>
<dbReference type="RefSeq" id="XP_067718396.1">
    <property type="nucleotide sequence ID" value="XM_067862295.1"/>
</dbReference>
<protein>
    <submittedName>
        <fullName evidence="1">PAS domain S-box protein</fullName>
    </submittedName>
</protein>
<dbReference type="GeneID" id="94197808"/>
<sequence length="332" mass="34680">MQTSSSLSSVFHRNLGGAGRDSVDEASLSLLPQGEDSIFSWRGYSSRQVCETWGKANLRTRFRHHRQFPAASAAAAALRSQVQKATGELRPNRQGARDLLGAALAEAGGGGGGGAAAGRREAAPKVLELTRYALVRTVEVAVDLPKPHLAAVAATQNEQVVWMNVHAHHAAGVPAQAGDQRAVEGVPELYDALVAAGDEHVAGVVEPDAAHLGGLVVGLVRVDFVQTAVVSPDVRCPLEPPGGAAELLGDEARVHAGAAHATGDQLVVDVVMGSIFETTTFNGFHGALVLSDLGDCAVQDVERVIARALTLHHPGKVVEDAAERVRHPVRAL</sequence>
<dbReference type="AlphaFoldDB" id="A0AAV4M378"/>
<comment type="caution">
    <text evidence="1">The sequence shown here is derived from an EMBL/GenBank/DDBJ whole genome shotgun (WGS) entry which is preliminary data.</text>
</comment>
<dbReference type="Proteomes" id="UP001497744">
    <property type="component" value="Unassembled WGS sequence"/>
</dbReference>
<accession>A0AAV4M378</accession>
<evidence type="ECO:0000313" key="1">
    <source>
        <dbReference type="EMBL" id="GIX66327.1"/>
    </source>
</evidence>
<reference evidence="1 2" key="1">
    <citation type="submission" date="2021-06" db="EMBL/GenBank/DDBJ databases">
        <title>Genome sequence of Babesia caballi.</title>
        <authorList>
            <person name="Yamagishi J."/>
            <person name="Kidaka T."/>
            <person name="Ochi A."/>
        </authorList>
    </citation>
    <scope>NUCLEOTIDE SEQUENCE [LARGE SCALE GENOMIC DNA]</scope>
    <source>
        <strain evidence="1">USDA-D6B2</strain>
    </source>
</reference>
<keyword evidence="2" id="KW-1185">Reference proteome</keyword>
<evidence type="ECO:0000313" key="2">
    <source>
        <dbReference type="Proteomes" id="UP001497744"/>
    </source>
</evidence>